<dbReference type="PANTHER" id="PTHR43776">
    <property type="entry name" value="TRANSPORT ATP-BINDING PROTEIN"/>
    <property type="match status" value="1"/>
</dbReference>
<evidence type="ECO:0000313" key="8">
    <source>
        <dbReference type="Proteomes" id="UP000031675"/>
    </source>
</evidence>
<evidence type="ECO:0000256" key="1">
    <source>
        <dbReference type="ARBA" id="ARBA00005417"/>
    </source>
</evidence>
<comment type="caution">
    <text evidence="7">The sequence shown here is derived from an EMBL/GenBank/DDBJ whole genome shotgun (WGS) entry which is preliminary data.</text>
</comment>
<dbReference type="InterPro" id="IPR003593">
    <property type="entry name" value="AAA+_ATPase"/>
</dbReference>
<dbReference type="NCBIfam" id="TIGR01727">
    <property type="entry name" value="oligo_HPY"/>
    <property type="match status" value="1"/>
</dbReference>
<dbReference type="AlphaFoldDB" id="A0A0C2JLG0"/>
<dbReference type="InterPro" id="IPR003439">
    <property type="entry name" value="ABC_transporter-like_ATP-bd"/>
</dbReference>
<name>A0A0C2JLG0_9ACTN</name>
<dbReference type="CDD" id="cd03257">
    <property type="entry name" value="ABC_NikE_OppD_transporters"/>
    <property type="match status" value="1"/>
</dbReference>
<dbReference type="PROSITE" id="PS00211">
    <property type="entry name" value="ABC_TRANSPORTER_1"/>
    <property type="match status" value="1"/>
</dbReference>
<dbReference type="InterPro" id="IPR013563">
    <property type="entry name" value="Oligopep_ABC_C"/>
</dbReference>
<accession>A0A0C2JLG0</accession>
<dbReference type="PANTHER" id="PTHR43776:SF7">
    <property type="entry name" value="D,D-DIPEPTIDE TRANSPORT ATP-BINDING PROTEIN DDPF-RELATED"/>
    <property type="match status" value="1"/>
</dbReference>
<dbReference type="SUPFAM" id="SSF52540">
    <property type="entry name" value="P-loop containing nucleoside triphosphate hydrolases"/>
    <property type="match status" value="1"/>
</dbReference>
<dbReference type="InterPro" id="IPR017871">
    <property type="entry name" value="ABC_transporter-like_CS"/>
</dbReference>
<dbReference type="RefSeq" id="WP_040275112.1">
    <property type="nucleotide sequence ID" value="NZ_JROO01000033.1"/>
</dbReference>
<keyword evidence="8" id="KW-1185">Reference proteome</keyword>
<dbReference type="Pfam" id="PF08352">
    <property type="entry name" value="oligo_HPY"/>
    <property type="match status" value="1"/>
</dbReference>
<dbReference type="GO" id="GO:0055085">
    <property type="term" value="P:transmembrane transport"/>
    <property type="evidence" value="ECO:0007669"/>
    <property type="project" value="UniProtKB-ARBA"/>
</dbReference>
<dbReference type="FunFam" id="3.40.50.300:FF:000016">
    <property type="entry name" value="Oligopeptide ABC transporter ATP-binding component"/>
    <property type="match status" value="1"/>
</dbReference>
<organism evidence="7 8">
    <name type="scientific">Streptomonospora alba</name>
    <dbReference type="NCBI Taxonomy" id="183763"/>
    <lineage>
        <taxon>Bacteria</taxon>
        <taxon>Bacillati</taxon>
        <taxon>Actinomycetota</taxon>
        <taxon>Actinomycetes</taxon>
        <taxon>Streptosporangiales</taxon>
        <taxon>Nocardiopsidaceae</taxon>
        <taxon>Streptomonospora</taxon>
    </lineage>
</organism>
<feature type="region of interest" description="Disordered" evidence="5">
    <location>
        <begin position="313"/>
        <end position="347"/>
    </location>
</feature>
<dbReference type="SMART" id="SM00382">
    <property type="entry name" value="AAA"/>
    <property type="match status" value="1"/>
</dbReference>
<gene>
    <name evidence="7" type="ORF">LP52_17670</name>
</gene>
<dbReference type="GO" id="GO:0005524">
    <property type="term" value="F:ATP binding"/>
    <property type="evidence" value="ECO:0007669"/>
    <property type="project" value="UniProtKB-KW"/>
</dbReference>
<dbReference type="InterPro" id="IPR027417">
    <property type="entry name" value="P-loop_NTPase"/>
</dbReference>
<feature type="compositionally biased region" description="Pro residues" evidence="5">
    <location>
        <begin position="334"/>
        <end position="347"/>
    </location>
</feature>
<evidence type="ECO:0000256" key="4">
    <source>
        <dbReference type="ARBA" id="ARBA00022840"/>
    </source>
</evidence>
<evidence type="ECO:0000259" key="6">
    <source>
        <dbReference type="PROSITE" id="PS50893"/>
    </source>
</evidence>
<protein>
    <submittedName>
        <fullName evidence="7">Peptide ABC transporter ATPase</fullName>
    </submittedName>
</protein>
<feature type="domain" description="ABC transporter" evidence="6">
    <location>
        <begin position="13"/>
        <end position="262"/>
    </location>
</feature>
<dbReference type="GO" id="GO:0016887">
    <property type="term" value="F:ATP hydrolysis activity"/>
    <property type="evidence" value="ECO:0007669"/>
    <property type="project" value="InterPro"/>
</dbReference>
<comment type="similarity">
    <text evidence="1">Belongs to the ABC transporter superfamily.</text>
</comment>
<proteinExistence type="inferred from homology"/>
<dbReference type="Pfam" id="PF00005">
    <property type="entry name" value="ABC_tran"/>
    <property type="match status" value="1"/>
</dbReference>
<dbReference type="PROSITE" id="PS50893">
    <property type="entry name" value="ABC_TRANSPORTER_2"/>
    <property type="match status" value="1"/>
</dbReference>
<keyword evidence="3" id="KW-0547">Nucleotide-binding</keyword>
<dbReference type="EMBL" id="JROO01000033">
    <property type="protein sequence ID" value="KIH97662.1"/>
    <property type="molecule type" value="Genomic_DNA"/>
</dbReference>
<evidence type="ECO:0000256" key="2">
    <source>
        <dbReference type="ARBA" id="ARBA00022448"/>
    </source>
</evidence>
<dbReference type="OrthoDB" id="2986442at2"/>
<keyword evidence="4" id="KW-0067">ATP-binding</keyword>
<reference evidence="8" key="1">
    <citation type="journal article" date="2015" name="Chem. Biol.">
        <title>Structure, bioactivity, and resistance mechanism of streptomonomicin, an unusual lasso Peptide from an understudied halophilic actinomycete.</title>
        <authorList>
            <person name="Metelev M."/>
            <person name="Tietz J.I."/>
            <person name="Melby J.O."/>
            <person name="Blair P.M."/>
            <person name="Zhu L."/>
            <person name="Livnat I."/>
            <person name="Severinov K."/>
            <person name="Mitchell D.A."/>
        </authorList>
    </citation>
    <scope>NUCLEOTIDE SEQUENCE [LARGE SCALE GENOMIC DNA]</scope>
    <source>
        <strain evidence="8">YIM 90003</strain>
    </source>
</reference>
<dbReference type="STRING" id="183763.LP52_17670"/>
<dbReference type="Gene3D" id="3.40.50.300">
    <property type="entry name" value="P-loop containing nucleotide triphosphate hydrolases"/>
    <property type="match status" value="1"/>
</dbReference>
<keyword evidence="2" id="KW-0813">Transport</keyword>
<dbReference type="GO" id="GO:0015833">
    <property type="term" value="P:peptide transport"/>
    <property type="evidence" value="ECO:0007669"/>
    <property type="project" value="InterPro"/>
</dbReference>
<evidence type="ECO:0000256" key="3">
    <source>
        <dbReference type="ARBA" id="ARBA00022741"/>
    </source>
</evidence>
<sequence>MPDTVTRPPAPLVEAAGLTKSFKVPRSSAGTTRLRALDGVDLTLERGETLGLVGESGCGKSTLARVLLMLDRPDQGTLRFDGTDPLSLRGKELLAWRRRVQMVFQDPFASLNPRLNVAELIGEPWRTHRDLVPRGGRDRRVRKLLEMVGLREGDARRYPQELSGGQRQRIGIARALALKPDVIVCDEPVSALDLSVQAQVLNLLAELQAELDVSYVFISHDLSVVRHVADRVAVMYLGKVAETGRTEEIFANPRHPYTAALLSSAPAPVGSEGTSRQRILLRGEVPSPIDPPSGCRFRTRCWRAEDVCAEEVPPAEAHGGDPTHTAACHFPLEPAHPVPPVSGPQRG</sequence>
<dbReference type="Proteomes" id="UP000031675">
    <property type="component" value="Unassembled WGS sequence"/>
</dbReference>
<evidence type="ECO:0000256" key="5">
    <source>
        <dbReference type="SAM" id="MobiDB-lite"/>
    </source>
</evidence>
<dbReference type="InterPro" id="IPR050319">
    <property type="entry name" value="ABC_transp_ATP-bind"/>
</dbReference>
<evidence type="ECO:0000313" key="7">
    <source>
        <dbReference type="EMBL" id="KIH97662.1"/>
    </source>
</evidence>